<evidence type="ECO:0000256" key="1">
    <source>
        <dbReference type="ARBA" id="ARBA00008226"/>
    </source>
</evidence>
<evidence type="ECO:0000256" key="3">
    <source>
        <dbReference type="ARBA" id="ARBA00022598"/>
    </source>
</evidence>
<dbReference type="SUPFAM" id="SSF55681">
    <property type="entry name" value="Class II aaRS and biotin synthetases"/>
    <property type="match status" value="1"/>
</dbReference>
<evidence type="ECO:0000256" key="9">
    <source>
        <dbReference type="PIRSR" id="PIRSR001549-1"/>
    </source>
</evidence>
<accession>A0A1J4TBH0</accession>
<keyword evidence="7" id="KW-0030">Aminoacyl-tRNA synthetase</keyword>
<dbReference type="InterPro" id="IPR015807">
    <property type="entry name" value="His-tRNA-ligase"/>
</dbReference>
<dbReference type="Pfam" id="PF00587">
    <property type="entry name" value="tRNA-synt_2b"/>
    <property type="match status" value="1"/>
</dbReference>
<evidence type="ECO:0000256" key="6">
    <source>
        <dbReference type="ARBA" id="ARBA00022917"/>
    </source>
</evidence>
<dbReference type="PROSITE" id="PS50862">
    <property type="entry name" value="AA_TRNA_LIGASE_II"/>
    <property type="match status" value="1"/>
</dbReference>
<protein>
    <recommendedName>
        <fullName evidence="2 8">Histidine--tRNA ligase</fullName>
        <ecNumber evidence="8">6.1.1.21</ecNumber>
    </recommendedName>
</protein>
<feature type="domain" description="Aminoacyl-transfer RNA synthetases class-II family profile" evidence="10">
    <location>
        <begin position="58"/>
        <end position="334"/>
    </location>
</feature>
<keyword evidence="5" id="KW-0067">ATP-binding</keyword>
<dbReference type="AlphaFoldDB" id="A0A1J4TBH0"/>
<dbReference type="EMBL" id="MNUV01000025">
    <property type="protein sequence ID" value="OIO07830.1"/>
    <property type="molecule type" value="Genomic_DNA"/>
</dbReference>
<dbReference type="InterPro" id="IPR004516">
    <property type="entry name" value="HisRS/HisZ"/>
</dbReference>
<evidence type="ECO:0000313" key="11">
    <source>
        <dbReference type="EMBL" id="OIO07830.1"/>
    </source>
</evidence>
<gene>
    <name evidence="11" type="ORF">AUJ35_01450</name>
</gene>
<comment type="similarity">
    <text evidence="1">Belongs to the class-II aminoacyl-tRNA synthetase family.</text>
</comment>
<dbReference type="CDD" id="cd00773">
    <property type="entry name" value="HisRS-like_core"/>
    <property type="match status" value="1"/>
</dbReference>
<dbReference type="EC" id="6.1.1.21" evidence="8"/>
<feature type="binding site" evidence="9">
    <location>
        <position position="129"/>
    </location>
    <ligand>
        <name>L-histidine</name>
        <dbReference type="ChEBI" id="CHEBI:57595"/>
    </ligand>
</feature>
<reference evidence="11 12" key="1">
    <citation type="journal article" date="2016" name="Environ. Microbiol.">
        <title>Genomic resolution of a cold subsurface aquifer community provides metabolic insights for novel microbes adapted to high CO concentrations.</title>
        <authorList>
            <person name="Probst A.J."/>
            <person name="Castelle C.J."/>
            <person name="Singh A."/>
            <person name="Brown C.T."/>
            <person name="Anantharaman K."/>
            <person name="Sharon I."/>
            <person name="Hug L.A."/>
            <person name="Burstein D."/>
            <person name="Emerson J.B."/>
            <person name="Thomas B.C."/>
            <person name="Banfield J.F."/>
        </authorList>
    </citation>
    <scope>NUCLEOTIDE SEQUENCE [LARGE SCALE GENOMIC DNA]</scope>
    <source>
        <strain evidence="11">CG1_02_41_21</strain>
    </source>
</reference>
<evidence type="ECO:0000256" key="8">
    <source>
        <dbReference type="NCBIfam" id="TIGR00442"/>
    </source>
</evidence>
<feature type="binding site" evidence="9">
    <location>
        <begin position="98"/>
        <end position="100"/>
    </location>
    <ligand>
        <name>L-histidine</name>
        <dbReference type="ChEBI" id="CHEBI:57595"/>
    </ligand>
</feature>
<evidence type="ECO:0000256" key="2">
    <source>
        <dbReference type="ARBA" id="ARBA00017399"/>
    </source>
</evidence>
<dbReference type="PIRSF" id="PIRSF001549">
    <property type="entry name" value="His-tRNA_synth"/>
    <property type="match status" value="1"/>
</dbReference>
<dbReference type="Gene3D" id="3.30.930.10">
    <property type="entry name" value="Bira Bifunctional Protein, Domain 2"/>
    <property type="match status" value="1"/>
</dbReference>
<feature type="binding site" evidence="9">
    <location>
        <position position="148"/>
    </location>
    <ligand>
        <name>L-histidine</name>
        <dbReference type="ChEBI" id="CHEBI:57595"/>
    </ligand>
</feature>
<keyword evidence="3 11" id="KW-0436">Ligase</keyword>
<keyword evidence="6" id="KW-0648">Protein biosynthesis</keyword>
<feature type="binding site" evidence="9">
    <location>
        <position position="144"/>
    </location>
    <ligand>
        <name>L-histidine</name>
        <dbReference type="ChEBI" id="CHEBI:57595"/>
    </ligand>
</feature>
<dbReference type="GO" id="GO:0006427">
    <property type="term" value="P:histidyl-tRNA aminoacylation"/>
    <property type="evidence" value="ECO:0007669"/>
    <property type="project" value="UniProtKB-UniRule"/>
</dbReference>
<proteinExistence type="inferred from homology"/>
<dbReference type="Gene3D" id="3.40.50.800">
    <property type="entry name" value="Anticodon-binding domain"/>
    <property type="match status" value="1"/>
</dbReference>
<dbReference type="InterPro" id="IPR041715">
    <property type="entry name" value="HisRS-like_core"/>
</dbReference>
<dbReference type="InterPro" id="IPR045864">
    <property type="entry name" value="aa-tRNA-synth_II/BPL/LPL"/>
</dbReference>
<organism evidence="11 12">
    <name type="scientific">Candidatus Falkowbacteria bacterium CG1_02_41_21</name>
    <dbReference type="NCBI Taxonomy" id="1805147"/>
    <lineage>
        <taxon>Bacteria</taxon>
        <taxon>Candidatus Falkowiibacteriota</taxon>
    </lineage>
</organism>
<comment type="caution">
    <text evidence="11">The sequence shown here is derived from an EMBL/GenBank/DDBJ whole genome shotgun (WGS) entry which is preliminary data.</text>
</comment>
<evidence type="ECO:0000256" key="4">
    <source>
        <dbReference type="ARBA" id="ARBA00022741"/>
    </source>
</evidence>
<dbReference type="PANTHER" id="PTHR43707">
    <property type="entry name" value="HISTIDYL-TRNA SYNTHETASE"/>
    <property type="match status" value="1"/>
</dbReference>
<sequence>MSRPKKFIKRPAVVKTIEPSRRKDAVSRILGTKDINFSDYKYWNSVINKVSEAANLYGFNRAETPIVESFSLFKKSPRLKDIYYYQIGKTDKVALRPDLTHGLARFYLEQNLGITSQPVKIFTIGPVFRHEARVQTGCYRQFNQFVLELFDEPKPVGEALLIDIIYSIFKELQINVQVQINSVGSFECQKEFLNKFAKFYKDRSKKIKLCPECKKNLLKNPILLLDCTEPSCVEVRKEAPPITNFLSDDSNNYFTRVLEYLDELNINYNFNPYLIKGLNYYAETIFEIWPVNDQGELDGKLSLGRGGRYNHFVEQLGGRPTPLVGFAGGLERTVAKIKEKNLIFKKEENIIFLAQVSDQARIRGMALFGELYKLGFCVRQAFSVDNLREQLEEAKRLNAKIILILGKKEISSETILYRDVELGVQEVITQKDLKERLQKRFNQKK</sequence>
<dbReference type="PANTHER" id="PTHR43707:SF1">
    <property type="entry name" value="HISTIDINE--TRNA LIGASE, MITOCHONDRIAL-RELATED"/>
    <property type="match status" value="1"/>
</dbReference>
<dbReference type="NCBIfam" id="TIGR00442">
    <property type="entry name" value="hisS"/>
    <property type="match status" value="1"/>
</dbReference>
<evidence type="ECO:0000256" key="5">
    <source>
        <dbReference type="ARBA" id="ARBA00022840"/>
    </source>
</evidence>
<feature type="binding site" evidence="9">
    <location>
        <begin position="280"/>
        <end position="281"/>
    </location>
    <ligand>
        <name>L-histidine</name>
        <dbReference type="ChEBI" id="CHEBI:57595"/>
    </ligand>
</feature>
<dbReference type="InterPro" id="IPR006195">
    <property type="entry name" value="aa-tRNA-synth_II"/>
</dbReference>
<dbReference type="SUPFAM" id="SSF52954">
    <property type="entry name" value="Class II aaRS ABD-related"/>
    <property type="match status" value="1"/>
</dbReference>
<dbReference type="InterPro" id="IPR036621">
    <property type="entry name" value="Anticodon-bd_dom_sf"/>
</dbReference>
<evidence type="ECO:0000259" key="10">
    <source>
        <dbReference type="PROSITE" id="PS50862"/>
    </source>
</evidence>
<dbReference type="InterPro" id="IPR002314">
    <property type="entry name" value="aa-tRNA-synt_IIb"/>
</dbReference>
<keyword evidence="4" id="KW-0547">Nucleotide-binding</keyword>
<dbReference type="GO" id="GO:0004821">
    <property type="term" value="F:histidine-tRNA ligase activity"/>
    <property type="evidence" value="ECO:0007669"/>
    <property type="project" value="UniProtKB-UniRule"/>
</dbReference>
<evidence type="ECO:0000313" key="12">
    <source>
        <dbReference type="Proteomes" id="UP000182860"/>
    </source>
</evidence>
<name>A0A1J4TBH0_9BACT</name>
<dbReference type="GO" id="GO:0005737">
    <property type="term" value="C:cytoplasm"/>
    <property type="evidence" value="ECO:0007669"/>
    <property type="project" value="UniProtKB-UniRule"/>
</dbReference>
<dbReference type="Proteomes" id="UP000182860">
    <property type="component" value="Unassembled WGS sequence"/>
</dbReference>
<dbReference type="GO" id="GO:0005524">
    <property type="term" value="F:ATP binding"/>
    <property type="evidence" value="ECO:0007669"/>
    <property type="project" value="InterPro"/>
</dbReference>
<evidence type="ECO:0000256" key="7">
    <source>
        <dbReference type="ARBA" id="ARBA00023146"/>
    </source>
</evidence>